<dbReference type="GO" id="GO:0005737">
    <property type="term" value="C:cytoplasm"/>
    <property type="evidence" value="ECO:0007669"/>
    <property type="project" value="TreeGrafter"/>
</dbReference>
<evidence type="ECO:0000259" key="3">
    <source>
        <dbReference type="Pfam" id="PF02463"/>
    </source>
</evidence>
<dbReference type="EMBL" id="BARS01025107">
    <property type="protein sequence ID" value="GAG00771.1"/>
    <property type="molecule type" value="Genomic_DNA"/>
</dbReference>
<proteinExistence type="predicted"/>
<name>X0VJL6_9ZZZZ</name>
<feature type="non-terminal residue" evidence="4">
    <location>
        <position position="181"/>
    </location>
</feature>
<dbReference type="InterPro" id="IPR050308">
    <property type="entry name" value="MukB/SMC"/>
</dbReference>
<dbReference type="GO" id="GO:0003677">
    <property type="term" value="F:DNA binding"/>
    <property type="evidence" value="ECO:0007669"/>
    <property type="project" value="UniProtKB-KW"/>
</dbReference>
<dbReference type="PANTHER" id="PTHR42963">
    <property type="entry name" value="CHROMOSOME PARTITION PROTEIN MUKB"/>
    <property type="match status" value="1"/>
</dbReference>
<dbReference type="SUPFAM" id="SSF52540">
    <property type="entry name" value="P-loop containing nucleoside triphosphate hydrolases"/>
    <property type="match status" value="1"/>
</dbReference>
<sequence length="181" mass="20462">MFLKNLEMVGFKSFATKTTIEFFPGITIVVGPNGCGKSNIFDAIRWVLGEQSAKSLRASRMADVIFNGSSSYKPLGFAQVSLTFSNEDRYLPLDFSEVVVTRRLFRTGESEYLLNKVPCRLRDIVELFMDTGMGTDAYSIMEQGKVDLIINSKPAERRYIFEEAAGIAKYKLRKEEALRKV</sequence>
<evidence type="ECO:0000256" key="1">
    <source>
        <dbReference type="ARBA" id="ARBA00022490"/>
    </source>
</evidence>
<gene>
    <name evidence="4" type="ORF">S01H1_39733</name>
</gene>
<reference evidence="4" key="1">
    <citation type="journal article" date="2014" name="Front. Microbiol.">
        <title>High frequency of phylogenetically diverse reductive dehalogenase-homologous genes in deep subseafloor sedimentary metagenomes.</title>
        <authorList>
            <person name="Kawai M."/>
            <person name="Futagami T."/>
            <person name="Toyoda A."/>
            <person name="Takaki Y."/>
            <person name="Nishi S."/>
            <person name="Hori S."/>
            <person name="Arai W."/>
            <person name="Tsubouchi T."/>
            <person name="Morono Y."/>
            <person name="Uchiyama I."/>
            <person name="Ito T."/>
            <person name="Fujiyama A."/>
            <person name="Inagaki F."/>
            <person name="Takami H."/>
        </authorList>
    </citation>
    <scope>NUCLEOTIDE SEQUENCE</scope>
    <source>
        <strain evidence="4">Expedition CK06-06</strain>
    </source>
</reference>
<dbReference type="InterPro" id="IPR003395">
    <property type="entry name" value="RecF/RecN/SMC_N"/>
</dbReference>
<organism evidence="4">
    <name type="scientific">marine sediment metagenome</name>
    <dbReference type="NCBI Taxonomy" id="412755"/>
    <lineage>
        <taxon>unclassified sequences</taxon>
        <taxon>metagenomes</taxon>
        <taxon>ecological metagenomes</taxon>
    </lineage>
</organism>
<dbReference type="Pfam" id="PF02463">
    <property type="entry name" value="SMC_N"/>
    <property type="match status" value="1"/>
</dbReference>
<feature type="domain" description="RecF/RecN/SMC N-terminal" evidence="3">
    <location>
        <begin position="2"/>
        <end position="136"/>
    </location>
</feature>
<keyword evidence="1" id="KW-0963">Cytoplasm</keyword>
<comment type="caution">
    <text evidence="4">The sequence shown here is derived from an EMBL/GenBank/DDBJ whole genome shotgun (WGS) entry which is preliminary data.</text>
</comment>
<evidence type="ECO:0000313" key="4">
    <source>
        <dbReference type="EMBL" id="GAG00771.1"/>
    </source>
</evidence>
<keyword evidence="2" id="KW-0238">DNA-binding</keyword>
<dbReference type="InterPro" id="IPR027417">
    <property type="entry name" value="P-loop_NTPase"/>
</dbReference>
<dbReference type="PANTHER" id="PTHR42963:SF1">
    <property type="entry name" value="DUF4476 DOMAIN-CONTAINING PROTEIN"/>
    <property type="match status" value="1"/>
</dbReference>
<accession>X0VJL6</accession>
<dbReference type="Gene3D" id="3.40.50.300">
    <property type="entry name" value="P-loop containing nucleotide triphosphate hydrolases"/>
    <property type="match status" value="1"/>
</dbReference>
<protein>
    <recommendedName>
        <fullName evidence="3">RecF/RecN/SMC N-terminal domain-containing protein</fullName>
    </recommendedName>
</protein>
<dbReference type="AlphaFoldDB" id="X0VJL6"/>
<evidence type="ECO:0000256" key="2">
    <source>
        <dbReference type="ARBA" id="ARBA00023125"/>
    </source>
</evidence>